<evidence type="ECO:0000256" key="5">
    <source>
        <dbReference type="ARBA" id="ARBA00023049"/>
    </source>
</evidence>
<dbReference type="PROSITE" id="PS01302">
    <property type="entry name" value="UPF0758"/>
    <property type="match status" value="1"/>
</dbReference>
<reference evidence="10" key="2">
    <citation type="journal article" date="2017" name="Stand. Genomic Sci.">
        <title>Genome sequence of the sulfur-oxidizing Bathymodiolus thermophilus gill endosymbiont.</title>
        <authorList>
            <person name="Ponnudurai R."/>
            <person name="Sayavedra L."/>
            <person name="Kleiner M."/>
            <person name="Heiden S.E."/>
            <person name="Thurmer A."/>
            <person name="Felbeck H."/>
            <person name="Schluter R."/>
            <person name="Sievert S.M."/>
            <person name="Daniel R."/>
            <person name="Schweder T."/>
            <person name="Markert S."/>
        </authorList>
    </citation>
    <scope>NUCLEOTIDE SEQUENCE</scope>
    <source>
        <strain evidence="10">BAT/CrabSpa'14</strain>
    </source>
</reference>
<accession>A0A1J5TSY3</accession>
<protein>
    <submittedName>
        <fullName evidence="8">DNA repair protein RadC</fullName>
    </submittedName>
    <submittedName>
        <fullName evidence="9">UPF0758 family protein</fullName>
    </submittedName>
</protein>
<dbReference type="Proteomes" id="UP000182798">
    <property type="component" value="Unassembled WGS sequence"/>
</dbReference>
<evidence type="ECO:0000259" key="7">
    <source>
        <dbReference type="PROSITE" id="PS50249"/>
    </source>
</evidence>
<dbReference type="RefSeq" id="WP_071565088.1">
    <property type="nucleotide sequence ID" value="NZ_CAESAQ020000028.1"/>
</dbReference>
<dbReference type="KEGG" id="bthg:MS2017_0729"/>
<dbReference type="GO" id="GO:0006508">
    <property type="term" value="P:proteolysis"/>
    <property type="evidence" value="ECO:0007669"/>
    <property type="project" value="UniProtKB-KW"/>
</dbReference>
<name>A0A1J5TSY3_9GAMM</name>
<evidence type="ECO:0000256" key="6">
    <source>
        <dbReference type="RuleBase" id="RU003797"/>
    </source>
</evidence>
<dbReference type="EMBL" id="CP024634">
    <property type="protein sequence ID" value="AYQ56457.1"/>
    <property type="molecule type" value="Genomic_DNA"/>
</dbReference>
<dbReference type="InterPro" id="IPR025657">
    <property type="entry name" value="RadC_JAB"/>
</dbReference>
<organism evidence="10 11">
    <name type="scientific">Bathymodiolus thermophilus thioautotrophic gill symbiont</name>
    <dbReference type="NCBI Taxonomy" id="2360"/>
    <lineage>
        <taxon>Bacteria</taxon>
        <taxon>Pseudomonadati</taxon>
        <taxon>Pseudomonadota</taxon>
        <taxon>Gammaproteobacteria</taxon>
        <taxon>sulfur-oxidizing symbionts</taxon>
    </lineage>
</organism>
<dbReference type="SUPFAM" id="SSF102712">
    <property type="entry name" value="JAB1/MPN domain"/>
    <property type="match status" value="1"/>
</dbReference>
<evidence type="ECO:0000256" key="1">
    <source>
        <dbReference type="ARBA" id="ARBA00022670"/>
    </source>
</evidence>
<keyword evidence="13" id="KW-1185">Reference proteome</keyword>
<dbReference type="GO" id="GO:0008237">
    <property type="term" value="F:metallopeptidase activity"/>
    <property type="evidence" value="ECO:0007669"/>
    <property type="project" value="UniProtKB-KW"/>
</dbReference>
<sequence length="226" mass="25078">MTIKNWHENDRPREKMIKFGEDSLSDAELLAIFLRTGIKGKSAVVLAQDLLDQFGSLHNLLNANEEEFCKGKGLGPAKYANLRGVMAMAKRYFESGMNKGDTFTRPEQIASYLHLHIGNSHRETFAMLLLDQKNHLIELVELFTGTLNKASVHPREVVKAVLHNNAAAVILAHNHPSGDPTPSQSDINITHKIKDALALIDVRVLDHIIVGNGGRFESLAQRGNML</sequence>
<dbReference type="InterPro" id="IPR037518">
    <property type="entry name" value="MPN"/>
</dbReference>
<proteinExistence type="inferred from homology"/>
<evidence type="ECO:0000256" key="3">
    <source>
        <dbReference type="ARBA" id="ARBA00022801"/>
    </source>
</evidence>
<dbReference type="Pfam" id="PF04002">
    <property type="entry name" value="RadC"/>
    <property type="match status" value="1"/>
</dbReference>
<dbReference type="InterPro" id="IPR046778">
    <property type="entry name" value="UPF0758_N"/>
</dbReference>
<feature type="domain" description="MPN" evidence="7">
    <location>
        <begin position="102"/>
        <end position="225"/>
    </location>
</feature>
<dbReference type="AlphaFoldDB" id="A0A1J5TSY3"/>
<dbReference type="InterPro" id="IPR001405">
    <property type="entry name" value="UPF0758"/>
</dbReference>
<dbReference type="NCBIfam" id="NF000642">
    <property type="entry name" value="PRK00024.1"/>
    <property type="match status" value="1"/>
</dbReference>
<evidence type="ECO:0000313" key="12">
    <source>
        <dbReference type="Proteomes" id="UP000278334"/>
    </source>
</evidence>
<dbReference type="PANTHER" id="PTHR30471:SF3">
    <property type="entry name" value="UPF0758 PROTEIN YEES-RELATED"/>
    <property type="match status" value="1"/>
</dbReference>
<keyword evidence="5" id="KW-0482">Metalloprotease</keyword>
<dbReference type="EMBL" id="MIQH01000928">
    <property type="protein sequence ID" value="OIR23987.1"/>
    <property type="molecule type" value="Genomic_DNA"/>
</dbReference>
<reference evidence="11" key="1">
    <citation type="submission" date="2016-09" db="EMBL/GenBank/DDBJ databases">
        <title>Genome Sequence of Bathymodiolus thermophilus sulfur-oxidizing gill endosymbiont.</title>
        <authorList>
            <person name="Ponnudurai R."/>
            <person name="Kleiner M."/>
            <person name="Sayavedra L."/>
            <person name="Thuermer A."/>
            <person name="Felbeck H."/>
            <person name="Schlueter R."/>
            <person name="Schweder T."/>
            <person name="Markert S."/>
        </authorList>
    </citation>
    <scope>NUCLEOTIDE SEQUENCE [LARGE SCALE GENOMIC DNA]</scope>
    <source>
        <strain evidence="11">BAT/CrabSpa'14</strain>
    </source>
</reference>
<keyword evidence="2" id="KW-0479">Metal-binding</keyword>
<dbReference type="GO" id="GO:0046872">
    <property type="term" value="F:metal ion binding"/>
    <property type="evidence" value="ECO:0007669"/>
    <property type="project" value="UniProtKB-KW"/>
</dbReference>
<dbReference type="Gene3D" id="3.40.140.10">
    <property type="entry name" value="Cytidine Deaminase, domain 2"/>
    <property type="match status" value="1"/>
</dbReference>
<dbReference type="Gene3D" id="1.10.150.20">
    <property type="entry name" value="5' to 3' exonuclease, C-terminal subdomain"/>
    <property type="match status" value="1"/>
</dbReference>
<evidence type="ECO:0000313" key="9">
    <source>
        <dbReference type="EMBL" id="CAB5496189.1"/>
    </source>
</evidence>
<dbReference type="Pfam" id="PF20582">
    <property type="entry name" value="UPF0758_N"/>
    <property type="match status" value="1"/>
</dbReference>
<dbReference type="SUPFAM" id="SSF47781">
    <property type="entry name" value="RuvA domain 2-like"/>
    <property type="match status" value="1"/>
</dbReference>
<evidence type="ECO:0000313" key="13">
    <source>
        <dbReference type="Proteomes" id="UP000643672"/>
    </source>
</evidence>
<dbReference type="Proteomes" id="UP000643672">
    <property type="component" value="Unassembled WGS sequence"/>
</dbReference>
<gene>
    <name evidence="10" type="ORF">BGC33_08870</name>
    <name evidence="8" type="ORF">MS2017_0729</name>
    <name evidence="9" type="ORF">THERMOS_446</name>
</gene>
<dbReference type="Proteomes" id="UP000278334">
    <property type="component" value="Chromosome"/>
</dbReference>
<dbReference type="OrthoDB" id="9804482at2"/>
<evidence type="ECO:0000313" key="10">
    <source>
        <dbReference type="EMBL" id="OIR23987.1"/>
    </source>
</evidence>
<dbReference type="EMBL" id="CAESAQ020000028">
    <property type="protein sequence ID" value="CAB5496189.1"/>
    <property type="molecule type" value="Genomic_DNA"/>
</dbReference>
<dbReference type="InterPro" id="IPR010994">
    <property type="entry name" value="RuvA_2-like"/>
</dbReference>
<keyword evidence="4" id="KW-0862">Zinc</keyword>
<reference evidence="8 12" key="3">
    <citation type="submission" date="2017-11" db="EMBL/GenBank/DDBJ databases">
        <title>Genome sequence of the bacterial symbiont EPR9N from a vent mussel Bathymodiolus thermophilus.</title>
        <authorList>
            <person name="Won Y.-J."/>
        </authorList>
    </citation>
    <scope>NUCLEOTIDE SEQUENCE [LARGE SCALE GENOMIC DNA]</scope>
    <source>
        <strain evidence="8 12">EPR9N</strain>
    </source>
</reference>
<evidence type="ECO:0000256" key="4">
    <source>
        <dbReference type="ARBA" id="ARBA00022833"/>
    </source>
</evidence>
<dbReference type="PANTHER" id="PTHR30471">
    <property type="entry name" value="DNA REPAIR PROTEIN RADC"/>
    <property type="match status" value="1"/>
</dbReference>
<dbReference type="InterPro" id="IPR020891">
    <property type="entry name" value="UPF0758_CS"/>
</dbReference>
<keyword evidence="1" id="KW-0645">Protease</keyword>
<comment type="similarity">
    <text evidence="6">Belongs to the UPF0758 family.</text>
</comment>
<dbReference type="CDD" id="cd08071">
    <property type="entry name" value="MPN_DUF2466"/>
    <property type="match status" value="1"/>
</dbReference>
<reference evidence="9 13" key="4">
    <citation type="submission" date="2020-05" db="EMBL/GenBank/DDBJ databases">
        <authorList>
            <person name="Petersen J."/>
            <person name="Sayavedra L."/>
        </authorList>
    </citation>
    <scope>NUCLEOTIDE SEQUENCE [LARGE SCALE GENOMIC DNA]</scope>
    <source>
        <strain evidence="9">B thermophilus SOXS</strain>
    </source>
</reference>
<evidence type="ECO:0000256" key="2">
    <source>
        <dbReference type="ARBA" id="ARBA00022723"/>
    </source>
</evidence>
<dbReference type="NCBIfam" id="TIGR00608">
    <property type="entry name" value="radc"/>
    <property type="match status" value="1"/>
</dbReference>
<evidence type="ECO:0000313" key="11">
    <source>
        <dbReference type="Proteomes" id="UP000182798"/>
    </source>
</evidence>
<evidence type="ECO:0000313" key="8">
    <source>
        <dbReference type="EMBL" id="AYQ56457.1"/>
    </source>
</evidence>
<keyword evidence="3" id="KW-0378">Hydrolase</keyword>
<dbReference type="PROSITE" id="PS50249">
    <property type="entry name" value="MPN"/>
    <property type="match status" value="1"/>
</dbReference>